<dbReference type="GO" id="GO:0080120">
    <property type="term" value="P:CAAX-box protein maturation"/>
    <property type="evidence" value="ECO:0007669"/>
    <property type="project" value="UniProtKB-ARBA"/>
</dbReference>
<evidence type="ECO:0000313" key="3">
    <source>
        <dbReference type="EMBL" id="MPN52241.1"/>
    </source>
</evidence>
<name>A0A645ILS1_9ZZZZ</name>
<keyword evidence="1" id="KW-1133">Transmembrane helix</keyword>
<dbReference type="AlphaFoldDB" id="A0A645ILS1"/>
<keyword evidence="1" id="KW-0472">Membrane</keyword>
<sequence length="137" mass="15598">MILLYFLGAIPEEFGWTSTLTEPLTKAYGPVKAGVMIGSVWGAWHIIPWSWAHPTEWIVGMCFLNVLMRIAMIYAYMYGGKSLLSGLVFHTMINVATGIFPNYGSHLNTWIFNAWMATLLLSLICFIERKRKSFGWL</sequence>
<dbReference type="InterPro" id="IPR003675">
    <property type="entry name" value="Rce1/LyrA-like_dom"/>
</dbReference>
<proteinExistence type="predicted"/>
<feature type="transmembrane region" description="Helical" evidence="1">
    <location>
        <begin position="57"/>
        <end position="76"/>
    </location>
</feature>
<protein>
    <recommendedName>
        <fullName evidence="2">CAAX prenyl protease 2/Lysostaphin resistance protein A-like domain-containing protein</fullName>
    </recommendedName>
</protein>
<dbReference type="Pfam" id="PF02517">
    <property type="entry name" value="Rce1-like"/>
    <property type="match status" value="1"/>
</dbReference>
<reference evidence="3" key="1">
    <citation type="submission" date="2019-08" db="EMBL/GenBank/DDBJ databases">
        <authorList>
            <person name="Kucharzyk K."/>
            <person name="Murdoch R.W."/>
            <person name="Higgins S."/>
            <person name="Loffler F."/>
        </authorList>
    </citation>
    <scope>NUCLEOTIDE SEQUENCE</scope>
</reference>
<feature type="transmembrane region" description="Helical" evidence="1">
    <location>
        <begin position="83"/>
        <end position="104"/>
    </location>
</feature>
<accession>A0A645ILS1</accession>
<feature type="domain" description="CAAX prenyl protease 2/Lysostaphin resistance protein A-like" evidence="2">
    <location>
        <begin position="2"/>
        <end position="95"/>
    </location>
</feature>
<organism evidence="3">
    <name type="scientific">bioreactor metagenome</name>
    <dbReference type="NCBI Taxonomy" id="1076179"/>
    <lineage>
        <taxon>unclassified sequences</taxon>
        <taxon>metagenomes</taxon>
        <taxon>ecological metagenomes</taxon>
    </lineage>
</organism>
<gene>
    <name evidence="3" type="ORF">SDC9_199897</name>
</gene>
<keyword evidence="1" id="KW-0812">Transmembrane</keyword>
<dbReference type="GO" id="GO:0004175">
    <property type="term" value="F:endopeptidase activity"/>
    <property type="evidence" value="ECO:0007669"/>
    <property type="project" value="UniProtKB-ARBA"/>
</dbReference>
<evidence type="ECO:0000259" key="2">
    <source>
        <dbReference type="Pfam" id="PF02517"/>
    </source>
</evidence>
<comment type="caution">
    <text evidence="3">The sequence shown here is derived from an EMBL/GenBank/DDBJ whole genome shotgun (WGS) entry which is preliminary data.</text>
</comment>
<feature type="transmembrane region" description="Helical" evidence="1">
    <location>
        <begin position="110"/>
        <end position="127"/>
    </location>
</feature>
<evidence type="ECO:0000256" key="1">
    <source>
        <dbReference type="SAM" id="Phobius"/>
    </source>
</evidence>
<dbReference type="EMBL" id="VSSQ01118149">
    <property type="protein sequence ID" value="MPN52241.1"/>
    <property type="molecule type" value="Genomic_DNA"/>
</dbReference>